<feature type="region of interest" description="Disordered" evidence="1">
    <location>
        <begin position="1"/>
        <end position="133"/>
    </location>
</feature>
<dbReference type="Proteomes" id="UP000237144">
    <property type="component" value="Unassembled WGS sequence"/>
</dbReference>
<dbReference type="AlphaFoldDB" id="A0A2S5BC59"/>
<sequence length="371" mass="40257">MAPAHKKAKTSSTPAAAAPVTDLGGDDLDDNFLLDDEFAAGSDIDDPELAGNGDAVLSDDAGAALDSDDEDGRPAAKKQKQQQQEGGKKRAAVEEAGEAGDRPISKRAAKKANQRKREPVTGADDQEKKQDDMGLLPVEALADRLAEKQKKALPNLSALELDEQRIIQSMIMDTSSVSDRESLLAFMKAALPTQCNTLAKMPKATGSPRIIVLAGAALRVADLCREVKSFKTKTKDGLIDVGKLFAKHFKLAEHVEYLGKTHVGIAVGTPNRIEKLLNETGKSCCFRHGGSRRCTLLTLRRCTLLTLKFVLSIEALHLTHLSHLILDVSHLDSKKRSLVDLPEARADLFKLLGSKPIMDRLREGKMKLVVF</sequence>
<feature type="compositionally biased region" description="Basic and acidic residues" evidence="1">
    <location>
        <begin position="115"/>
        <end position="132"/>
    </location>
</feature>
<dbReference type="PANTHER" id="PTHR24030">
    <property type="entry name" value="PROTEIN CMSS1"/>
    <property type="match status" value="1"/>
</dbReference>
<comment type="caution">
    <text evidence="2">The sequence shown here is derived from an EMBL/GenBank/DDBJ whole genome shotgun (WGS) entry which is preliminary data.</text>
</comment>
<feature type="compositionally biased region" description="Basic residues" evidence="1">
    <location>
        <begin position="105"/>
        <end position="114"/>
    </location>
</feature>
<feature type="compositionally biased region" description="Low complexity" evidence="1">
    <location>
        <begin position="10"/>
        <end position="23"/>
    </location>
</feature>
<dbReference type="InterPro" id="IPR032704">
    <property type="entry name" value="Cms1"/>
</dbReference>
<proteinExistence type="predicted"/>
<dbReference type="GO" id="GO:0030686">
    <property type="term" value="C:90S preribosome"/>
    <property type="evidence" value="ECO:0007669"/>
    <property type="project" value="TreeGrafter"/>
</dbReference>
<feature type="compositionally biased region" description="Low complexity" evidence="1">
    <location>
        <begin position="53"/>
        <end position="65"/>
    </location>
</feature>
<evidence type="ECO:0000313" key="2">
    <source>
        <dbReference type="EMBL" id="POY74343.1"/>
    </source>
</evidence>
<accession>A0A2S5BC59</accession>
<dbReference type="GO" id="GO:0005634">
    <property type="term" value="C:nucleus"/>
    <property type="evidence" value="ECO:0007669"/>
    <property type="project" value="TreeGrafter"/>
</dbReference>
<organism evidence="2 3">
    <name type="scientific">Rhodotorula taiwanensis</name>
    <dbReference type="NCBI Taxonomy" id="741276"/>
    <lineage>
        <taxon>Eukaryota</taxon>
        <taxon>Fungi</taxon>
        <taxon>Dikarya</taxon>
        <taxon>Basidiomycota</taxon>
        <taxon>Pucciniomycotina</taxon>
        <taxon>Microbotryomycetes</taxon>
        <taxon>Sporidiobolales</taxon>
        <taxon>Sporidiobolaceae</taxon>
        <taxon>Rhodotorula</taxon>
    </lineage>
</organism>
<feature type="compositionally biased region" description="Acidic residues" evidence="1">
    <location>
        <begin position="24"/>
        <end position="48"/>
    </location>
</feature>
<protein>
    <recommendedName>
        <fullName evidence="4">U3-containing 90S pre-ribosomal complex subunit-domain containing protein</fullName>
    </recommendedName>
</protein>
<reference evidence="2 3" key="1">
    <citation type="journal article" date="2018" name="Front. Microbiol.">
        <title>Prospects for Fungal Bioremediation of Acidic Radioactive Waste Sites: Characterization and Genome Sequence of Rhodotorula taiwanensis MD1149.</title>
        <authorList>
            <person name="Tkavc R."/>
            <person name="Matrosova V.Y."/>
            <person name="Grichenko O.E."/>
            <person name="Gostincar C."/>
            <person name="Volpe R.P."/>
            <person name="Klimenkova P."/>
            <person name="Gaidamakova E.K."/>
            <person name="Zhou C.E."/>
            <person name="Stewart B.J."/>
            <person name="Lyman M.G."/>
            <person name="Malfatti S.A."/>
            <person name="Rubinfeld B."/>
            <person name="Courtot M."/>
            <person name="Singh J."/>
            <person name="Dalgard C.L."/>
            <person name="Hamilton T."/>
            <person name="Frey K.G."/>
            <person name="Gunde-Cimerman N."/>
            <person name="Dugan L."/>
            <person name="Daly M.J."/>
        </authorList>
    </citation>
    <scope>NUCLEOTIDE SEQUENCE [LARGE SCALE GENOMIC DNA]</scope>
    <source>
        <strain evidence="2 3">MD1149</strain>
    </source>
</reference>
<evidence type="ECO:0000256" key="1">
    <source>
        <dbReference type="SAM" id="MobiDB-lite"/>
    </source>
</evidence>
<dbReference type="PANTHER" id="PTHR24030:SF0">
    <property type="entry name" value="PROTEIN CMSS1"/>
    <property type="match status" value="1"/>
</dbReference>
<gene>
    <name evidence="2" type="ORF">BMF94_2537</name>
</gene>
<dbReference type="OrthoDB" id="1929311at2759"/>
<dbReference type="Pfam" id="PF14617">
    <property type="entry name" value="CMS1"/>
    <property type="match status" value="2"/>
</dbReference>
<dbReference type="STRING" id="741276.A0A2S5BC59"/>
<evidence type="ECO:0000313" key="3">
    <source>
        <dbReference type="Proteomes" id="UP000237144"/>
    </source>
</evidence>
<keyword evidence="3" id="KW-1185">Reference proteome</keyword>
<name>A0A2S5BC59_9BASI</name>
<evidence type="ECO:0008006" key="4">
    <source>
        <dbReference type="Google" id="ProtNLM"/>
    </source>
</evidence>
<feature type="compositionally biased region" description="Basic and acidic residues" evidence="1">
    <location>
        <begin position="86"/>
        <end position="104"/>
    </location>
</feature>
<dbReference type="EMBL" id="PJQD01000025">
    <property type="protein sequence ID" value="POY74343.1"/>
    <property type="molecule type" value="Genomic_DNA"/>
</dbReference>